<dbReference type="GO" id="GO:0051231">
    <property type="term" value="P:spindle elongation"/>
    <property type="evidence" value="ECO:0007669"/>
    <property type="project" value="TreeGrafter"/>
</dbReference>
<protein>
    <recommendedName>
        <fullName evidence="7">Kinesin-like protein</fullName>
    </recommendedName>
</protein>
<dbReference type="InterPro" id="IPR019821">
    <property type="entry name" value="Kinesin_motor_CS"/>
</dbReference>
<dbReference type="PRINTS" id="PR00380">
    <property type="entry name" value="KINESINHEAVY"/>
</dbReference>
<evidence type="ECO:0000256" key="4">
    <source>
        <dbReference type="ARBA" id="ARBA00023175"/>
    </source>
</evidence>
<reference evidence="9" key="1">
    <citation type="journal article" date="2019" name="Nat. Commun.">
        <title>Genome-wide association mapping of date palm fruit traits.</title>
        <authorList>
            <person name="Hazzouri K.M."/>
            <person name="Gros-Balthazard M."/>
            <person name="Flowers J.M."/>
            <person name="Copetti D."/>
            <person name="Lemansour A."/>
            <person name="Lebrun M."/>
            <person name="Masmoudi K."/>
            <person name="Ferrand S."/>
            <person name="Dhar M.I."/>
            <person name="Fresquez Z.A."/>
            <person name="Rosas U."/>
            <person name="Zhang J."/>
            <person name="Talag J."/>
            <person name="Lee S."/>
            <person name="Kudrna D."/>
            <person name="Powell R.F."/>
            <person name="Leitch I.J."/>
            <person name="Krueger R.R."/>
            <person name="Wing R.A."/>
            <person name="Amiri K.M.A."/>
            <person name="Purugganan M.D."/>
        </authorList>
    </citation>
    <scope>NUCLEOTIDE SEQUENCE [LARGE SCALE GENOMIC DNA]</scope>
    <source>
        <strain evidence="9">cv. Khalas</strain>
    </source>
</reference>
<dbReference type="PROSITE" id="PS00411">
    <property type="entry name" value="KINESIN_MOTOR_1"/>
    <property type="match status" value="1"/>
</dbReference>
<dbReference type="InterPro" id="IPR027417">
    <property type="entry name" value="P-loop_NTPase"/>
</dbReference>
<evidence type="ECO:0000313" key="10">
    <source>
        <dbReference type="RefSeq" id="XP_008802741.2"/>
    </source>
</evidence>
<sequence>MANPAANSQSSMGHVSSNTFSSQVRVVLRVRPFLPSEITSKEKSPIPCITLLDLDNRIGKEVTVHIKDQWTSRNECYNLDSFFGQEDRVGHIFQREVSTVIPGIFQGLHATVFAYGATGSGKTYTMEGTKDEPGLIPLAMSTILSSCKNAQGSVEIAYYEIYMERCYDLLEPKAKEIMTLDDKEGRLQMKGLSWAPVHSMDEFCDVFSTGVQRRKVAHTGLNDVSSRSHAVLAIAVTNGAVKGKLNLIDLAGNEDNRRTCNEGIRLQESAKINQSLFALSNVIYALNNNEPRIPYRDSKLTRILQDSLGGTSHALMIACLNPASYQEAVHTVSLAARSRQIVNYVGSANKKETPKVKVDMEAKLRAWLESKGKNKRIQRMNGSCSPFLGKTPTSIRYLKQPGSVRSSAKVKTTDRKLFDSGAPISTTKKVYAHHQPDDALFTDMNALTNLHSFLHQRNIFSSVLAANDASLLKQKIGPFEVDEVVQHDIRLDSSSCVLKDEICQGCTHALLDRDQEKTSENLHSCGASYSKEHDDGLLNYCSSLHAYENSDTYMATQDDGERLEPSKAVPLSLNGANDDKREKSTNDAKFFRTFDLPGTPFNEENLHLPSINNVGSPATTERIRELQNSPRKVLSPISSNIGPVKHLSSDDRVCLILLDPKTPKSACEKDEVGIFGTPLDKFNALSSNLKESLLQEYLAFLNIASKEELMQLKGIGQKRAEYILELREHTPRPLKSLSDLEKIGLSCKQVNDMFRRAARGIFN</sequence>
<name>A0A8B7CN68_PHODC</name>
<evidence type="ECO:0000256" key="6">
    <source>
        <dbReference type="PROSITE-ProRule" id="PRU00283"/>
    </source>
</evidence>
<dbReference type="InterPro" id="IPR027640">
    <property type="entry name" value="Kinesin-like_fam"/>
</dbReference>
<evidence type="ECO:0000259" key="8">
    <source>
        <dbReference type="PROSITE" id="PS50067"/>
    </source>
</evidence>
<gene>
    <name evidence="10" type="primary">LOC103716493</name>
</gene>
<dbReference type="GO" id="GO:0007052">
    <property type="term" value="P:mitotic spindle organization"/>
    <property type="evidence" value="ECO:0007669"/>
    <property type="project" value="TreeGrafter"/>
</dbReference>
<dbReference type="InterPro" id="IPR001752">
    <property type="entry name" value="Kinesin_motor_dom"/>
</dbReference>
<dbReference type="GO" id="GO:0007018">
    <property type="term" value="P:microtubule-based movement"/>
    <property type="evidence" value="ECO:0007669"/>
    <property type="project" value="InterPro"/>
</dbReference>
<dbReference type="GO" id="GO:0003777">
    <property type="term" value="F:microtubule motor activity"/>
    <property type="evidence" value="ECO:0007669"/>
    <property type="project" value="InterPro"/>
</dbReference>
<dbReference type="GO" id="GO:0005524">
    <property type="term" value="F:ATP binding"/>
    <property type="evidence" value="ECO:0007669"/>
    <property type="project" value="UniProtKB-UniRule"/>
</dbReference>
<dbReference type="Proteomes" id="UP000228380">
    <property type="component" value="Chromosome 3"/>
</dbReference>
<dbReference type="GO" id="GO:0008017">
    <property type="term" value="F:microtubule binding"/>
    <property type="evidence" value="ECO:0007669"/>
    <property type="project" value="InterPro"/>
</dbReference>
<evidence type="ECO:0000256" key="3">
    <source>
        <dbReference type="ARBA" id="ARBA00022840"/>
    </source>
</evidence>
<dbReference type="GO" id="GO:0005874">
    <property type="term" value="C:microtubule"/>
    <property type="evidence" value="ECO:0007669"/>
    <property type="project" value="UniProtKB-KW"/>
</dbReference>
<keyword evidence="3 6" id="KW-0067">ATP-binding</keyword>
<dbReference type="SUPFAM" id="SSF52540">
    <property type="entry name" value="P-loop containing nucleoside triphosphate hydrolases"/>
    <property type="match status" value="1"/>
</dbReference>
<evidence type="ECO:0000256" key="5">
    <source>
        <dbReference type="ARBA" id="ARBA00061615"/>
    </source>
</evidence>
<organism evidence="9 10">
    <name type="scientific">Phoenix dactylifera</name>
    <name type="common">Date palm</name>
    <dbReference type="NCBI Taxonomy" id="42345"/>
    <lineage>
        <taxon>Eukaryota</taxon>
        <taxon>Viridiplantae</taxon>
        <taxon>Streptophyta</taxon>
        <taxon>Embryophyta</taxon>
        <taxon>Tracheophyta</taxon>
        <taxon>Spermatophyta</taxon>
        <taxon>Magnoliopsida</taxon>
        <taxon>Liliopsida</taxon>
        <taxon>Arecaceae</taxon>
        <taxon>Coryphoideae</taxon>
        <taxon>Phoeniceae</taxon>
        <taxon>Phoenix</taxon>
    </lineage>
</organism>
<dbReference type="PANTHER" id="PTHR47969:SF9">
    <property type="entry name" value="KINESIN-LIKE PROTEIN"/>
    <property type="match status" value="1"/>
</dbReference>
<accession>A0A8B7CN68</accession>
<dbReference type="OrthoDB" id="3176171at2759"/>
<dbReference type="GO" id="GO:0005875">
    <property type="term" value="C:microtubule associated complex"/>
    <property type="evidence" value="ECO:0007669"/>
    <property type="project" value="TreeGrafter"/>
</dbReference>
<dbReference type="Gene3D" id="3.40.850.10">
    <property type="entry name" value="Kinesin motor domain"/>
    <property type="match status" value="1"/>
</dbReference>
<feature type="binding site" evidence="6">
    <location>
        <begin position="116"/>
        <end position="123"/>
    </location>
    <ligand>
        <name>ATP</name>
        <dbReference type="ChEBI" id="CHEBI:30616"/>
    </ligand>
</feature>
<dbReference type="GeneID" id="103716493"/>
<dbReference type="KEGG" id="pda:103716493"/>
<keyword evidence="1 7" id="KW-0493">Microtubule</keyword>
<dbReference type="PROSITE" id="PS50067">
    <property type="entry name" value="KINESIN_MOTOR_2"/>
    <property type="match status" value="1"/>
</dbReference>
<dbReference type="SMART" id="SM00129">
    <property type="entry name" value="KISc"/>
    <property type="match status" value="1"/>
</dbReference>
<dbReference type="PANTHER" id="PTHR47969">
    <property type="entry name" value="CHROMOSOME-ASSOCIATED KINESIN KIF4A-RELATED"/>
    <property type="match status" value="1"/>
</dbReference>
<keyword evidence="2 6" id="KW-0547">Nucleotide-binding</keyword>
<keyword evidence="9" id="KW-1185">Reference proteome</keyword>
<dbReference type="SUPFAM" id="SSF47781">
    <property type="entry name" value="RuvA domain 2-like"/>
    <property type="match status" value="1"/>
</dbReference>
<evidence type="ECO:0000313" key="9">
    <source>
        <dbReference type="Proteomes" id="UP000228380"/>
    </source>
</evidence>
<dbReference type="AlphaFoldDB" id="A0A8B7CN68"/>
<evidence type="ECO:0000256" key="7">
    <source>
        <dbReference type="RuleBase" id="RU000394"/>
    </source>
</evidence>
<keyword evidence="4 6" id="KW-0505">Motor protein</keyword>
<feature type="domain" description="Kinesin motor" evidence="8">
    <location>
        <begin position="23"/>
        <end position="341"/>
    </location>
</feature>
<dbReference type="Pfam" id="PF00225">
    <property type="entry name" value="Kinesin"/>
    <property type="match status" value="1"/>
</dbReference>
<dbReference type="FunFam" id="1.10.150.280:FF:000003">
    <property type="entry name" value="Kinesin-like protein KIN-10C"/>
    <property type="match status" value="1"/>
</dbReference>
<evidence type="ECO:0000256" key="2">
    <source>
        <dbReference type="ARBA" id="ARBA00022741"/>
    </source>
</evidence>
<dbReference type="Gene3D" id="1.10.150.280">
    <property type="entry name" value="AF1531-like domain"/>
    <property type="match status" value="1"/>
</dbReference>
<comment type="similarity">
    <text evidence="5">Belongs to the TRAFAC class myosin-kinesin ATPase superfamily. Kinesin family. KIN-10 subfamily.</text>
</comment>
<dbReference type="InterPro" id="IPR010994">
    <property type="entry name" value="RuvA_2-like"/>
</dbReference>
<dbReference type="InterPro" id="IPR036961">
    <property type="entry name" value="Kinesin_motor_dom_sf"/>
</dbReference>
<evidence type="ECO:0000256" key="1">
    <source>
        <dbReference type="ARBA" id="ARBA00022701"/>
    </source>
</evidence>
<proteinExistence type="inferred from homology"/>
<reference evidence="10" key="2">
    <citation type="submission" date="2025-08" db="UniProtKB">
        <authorList>
            <consortium name="RefSeq"/>
        </authorList>
    </citation>
    <scope>IDENTIFICATION</scope>
    <source>
        <tissue evidence="10">Young leaves</tissue>
    </source>
</reference>
<dbReference type="FunFam" id="3.40.850.10:FF:000087">
    <property type="entry name" value="Kinesin-like protein"/>
    <property type="match status" value="1"/>
</dbReference>
<dbReference type="RefSeq" id="XP_008802741.2">
    <property type="nucleotide sequence ID" value="XM_008804519.3"/>
</dbReference>